<dbReference type="Proteomes" id="UP000019804">
    <property type="component" value="Unassembled WGS sequence"/>
</dbReference>
<evidence type="ECO:0000256" key="2">
    <source>
        <dbReference type="SAM" id="Phobius"/>
    </source>
</evidence>
<evidence type="ECO:0000313" key="3">
    <source>
        <dbReference type="EMBL" id="EYE99855.1"/>
    </source>
</evidence>
<proteinExistence type="predicted"/>
<dbReference type="RefSeq" id="XP_040643543.1">
    <property type="nucleotide sequence ID" value="XM_040778330.1"/>
</dbReference>
<name>A0A017SU74_ASPRC</name>
<feature type="compositionally biased region" description="Low complexity" evidence="1">
    <location>
        <begin position="9"/>
        <end position="22"/>
    </location>
</feature>
<dbReference type="AlphaFoldDB" id="A0A017SU74"/>
<feature type="region of interest" description="Disordered" evidence="1">
    <location>
        <begin position="1"/>
        <end position="39"/>
    </location>
</feature>
<protein>
    <submittedName>
        <fullName evidence="3">Uncharacterized protein</fullName>
    </submittedName>
</protein>
<organism evidence="3 4">
    <name type="scientific">Aspergillus ruber (strain CBS 135680)</name>
    <dbReference type="NCBI Taxonomy" id="1388766"/>
    <lineage>
        <taxon>Eukaryota</taxon>
        <taxon>Fungi</taxon>
        <taxon>Dikarya</taxon>
        <taxon>Ascomycota</taxon>
        <taxon>Pezizomycotina</taxon>
        <taxon>Eurotiomycetes</taxon>
        <taxon>Eurotiomycetidae</taxon>
        <taxon>Eurotiales</taxon>
        <taxon>Aspergillaceae</taxon>
        <taxon>Aspergillus</taxon>
        <taxon>Aspergillus subgen. Aspergillus</taxon>
    </lineage>
</organism>
<keyword evidence="2" id="KW-0812">Transmembrane</keyword>
<reference evidence="4" key="1">
    <citation type="journal article" date="2014" name="Nat. Commun.">
        <title>Genomic adaptations of the halophilic Dead Sea filamentous fungus Eurotium rubrum.</title>
        <authorList>
            <person name="Kis-Papo T."/>
            <person name="Weig A.R."/>
            <person name="Riley R."/>
            <person name="Persoh D."/>
            <person name="Salamov A."/>
            <person name="Sun H."/>
            <person name="Lipzen A."/>
            <person name="Wasser S.P."/>
            <person name="Rambold G."/>
            <person name="Grigoriev I.V."/>
            <person name="Nevo E."/>
        </authorList>
    </citation>
    <scope>NUCLEOTIDE SEQUENCE [LARGE SCALE GENOMIC DNA]</scope>
    <source>
        <strain evidence="4">CBS 135680</strain>
    </source>
</reference>
<keyword evidence="2" id="KW-1133">Transmembrane helix</keyword>
<feature type="compositionally biased region" description="Basic and acidic residues" evidence="1">
    <location>
        <begin position="28"/>
        <end position="39"/>
    </location>
</feature>
<evidence type="ECO:0000313" key="4">
    <source>
        <dbReference type="Proteomes" id="UP000019804"/>
    </source>
</evidence>
<keyword evidence="4" id="KW-1185">Reference proteome</keyword>
<dbReference type="EMBL" id="KK088411">
    <property type="protein sequence ID" value="EYE99855.1"/>
    <property type="molecule type" value="Genomic_DNA"/>
</dbReference>
<accession>A0A017SU74</accession>
<dbReference type="HOGENOM" id="CLU_1916648_0_0_1"/>
<sequence length="132" mass="15146">MNHNRRLRNSLNNRNGNRNSLGTKKSHRPDEKKKRVEFKKGGRSECGKCENFSAVWGVDNPALQLSESLLSIVRLLVIFLGLIPTITKYLIPLLLLYLLIISEQCDSIVPCDARDLHLKMYCHLKCPQPPHR</sequence>
<evidence type="ECO:0000256" key="1">
    <source>
        <dbReference type="SAM" id="MobiDB-lite"/>
    </source>
</evidence>
<gene>
    <name evidence="3" type="ORF">EURHEDRAFT_31936</name>
</gene>
<keyword evidence="2" id="KW-0472">Membrane</keyword>
<dbReference type="GeneID" id="63693454"/>
<feature type="transmembrane region" description="Helical" evidence="2">
    <location>
        <begin position="75"/>
        <end position="100"/>
    </location>
</feature>